<dbReference type="InterPro" id="IPR015422">
    <property type="entry name" value="PyrdxlP-dep_Trfase_small"/>
</dbReference>
<comment type="caution">
    <text evidence="1">The sequence shown here is derived from an EMBL/GenBank/DDBJ whole genome shotgun (WGS) entry which is preliminary data.</text>
</comment>
<sequence length="51" mass="5414">MSGSRRCGMPHGDILSFAPLLVMARAEAEEIVGIVKQAVYEVAERNLVAAG</sequence>
<keyword evidence="2" id="KW-1185">Reference proteome</keyword>
<protein>
    <recommendedName>
        <fullName evidence="3">Aminotransferase class III</fullName>
    </recommendedName>
</protein>
<accession>A0ABX5KX14</accession>
<gene>
    <name evidence="1" type="ORF">C7402_104349</name>
</gene>
<organism evidence="1 2">
    <name type="scientific">Paraburkholderia unamae</name>
    <dbReference type="NCBI Taxonomy" id="219649"/>
    <lineage>
        <taxon>Bacteria</taxon>
        <taxon>Pseudomonadati</taxon>
        <taxon>Pseudomonadota</taxon>
        <taxon>Betaproteobacteria</taxon>
        <taxon>Burkholderiales</taxon>
        <taxon>Burkholderiaceae</taxon>
        <taxon>Paraburkholderia</taxon>
    </lineage>
</organism>
<evidence type="ECO:0000313" key="1">
    <source>
        <dbReference type="EMBL" id="PVX85105.1"/>
    </source>
</evidence>
<name>A0ABX5KX14_9BURK</name>
<evidence type="ECO:0008006" key="3">
    <source>
        <dbReference type="Google" id="ProtNLM"/>
    </source>
</evidence>
<dbReference type="Proteomes" id="UP000245712">
    <property type="component" value="Unassembled WGS sequence"/>
</dbReference>
<evidence type="ECO:0000313" key="2">
    <source>
        <dbReference type="Proteomes" id="UP000245712"/>
    </source>
</evidence>
<reference evidence="1 2" key="1">
    <citation type="submission" date="2018-05" db="EMBL/GenBank/DDBJ databases">
        <title>Genomic Encyclopedia of Type Strains, Phase IV (KMG-V): Genome sequencing to study the core and pangenomes of soil and plant-associated prokaryotes.</title>
        <authorList>
            <person name="Whitman W."/>
        </authorList>
    </citation>
    <scope>NUCLEOTIDE SEQUENCE [LARGE SCALE GENOMIC DNA]</scope>
    <source>
        <strain evidence="1 2">SCZa-39</strain>
    </source>
</reference>
<dbReference type="Gene3D" id="3.90.1150.10">
    <property type="entry name" value="Aspartate Aminotransferase, domain 1"/>
    <property type="match status" value="1"/>
</dbReference>
<proteinExistence type="predicted"/>
<dbReference type="RefSeq" id="WP_165841847.1">
    <property type="nucleotide sequence ID" value="NZ_QEOB01000004.1"/>
</dbReference>
<dbReference type="EMBL" id="QEOB01000004">
    <property type="protein sequence ID" value="PVX85105.1"/>
    <property type="molecule type" value="Genomic_DNA"/>
</dbReference>